<evidence type="ECO:0000313" key="3">
    <source>
        <dbReference type="Proteomes" id="UP001148313"/>
    </source>
</evidence>
<keyword evidence="3" id="KW-1185">Reference proteome</keyword>
<sequence length="92" mass="10269">MIEKKSIILAFTQCYCVAMLNTLISIFLRPGSDNVRRRSSSCGHGDPDIEKQLRWLRDPLSHPQLRSMSQAQLGDLPFEARNVLGSPPAKGC</sequence>
<evidence type="ECO:0000313" key="2">
    <source>
        <dbReference type="EMBL" id="MDA4845541.1"/>
    </source>
</evidence>
<protein>
    <submittedName>
        <fullName evidence="2">Uncharacterized protein</fullName>
    </submittedName>
</protein>
<keyword evidence="1" id="KW-0472">Membrane</keyword>
<evidence type="ECO:0000256" key="1">
    <source>
        <dbReference type="SAM" id="Phobius"/>
    </source>
</evidence>
<organism evidence="2 3">
    <name type="scientific">Hoeflea poritis</name>
    <dbReference type="NCBI Taxonomy" id="2993659"/>
    <lineage>
        <taxon>Bacteria</taxon>
        <taxon>Pseudomonadati</taxon>
        <taxon>Pseudomonadota</taxon>
        <taxon>Alphaproteobacteria</taxon>
        <taxon>Hyphomicrobiales</taxon>
        <taxon>Rhizobiaceae</taxon>
        <taxon>Hoeflea</taxon>
    </lineage>
</organism>
<proteinExistence type="predicted"/>
<dbReference type="RefSeq" id="WP_271089174.1">
    <property type="nucleotide sequence ID" value="NZ_JAPJZH010000004.1"/>
</dbReference>
<accession>A0ABT4VLF6</accession>
<name>A0ABT4VLF6_9HYPH</name>
<dbReference type="Proteomes" id="UP001148313">
    <property type="component" value="Unassembled WGS sequence"/>
</dbReference>
<keyword evidence="1" id="KW-0812">Transmembrane</keyword>
<gene>
    <name evidence="2" type="ORF">OOZ53_09295</name>
</gene>
<comment type="caution">
    <text evidence="2">The sequence shown here is derived from an EMBL/GenBank/DDBJ whole genome shotgun (WGS) entry which is preliminary data.</text>
</comment>
<dbReference type="EMBL" id="JAPJZH010000004">
    <property type="protein sequence ID" value="MDA4845541.1"/>
    <property type="molecule type" value="Genomic_DNA"/>
</dbReference>
<reference evidence="2" key="1">
    <citation type="submission" date="2022-11" db="EMBL/GenBank/DDBJ databases">
        <title>Hoeflea poritis sp. nov., isolated from scleractinian coral Porites lutea.</title>
        <authorList>
            <person name="Zhang G."/>
            <person name="Wei Q."/>
            <person name="Cai L."/>
        </authorList>
    </citation>
    <scope>NUCLEOTIDE SEQUENCE</scope>
    <source>
        <strain evidence="2">E7-10</strain>
    </source>
</reference>
<feature type="transmembrane region" description="Helical" evidence="1">
    <location>
        <begin position="6"/>
        <end position="28"/>
    </location>
</feature>
<keyword evidence="1" id="KW-1133">Transmembrane helix</keyword>